<evidence type="ECO:0000259" key="8">
    <source>
        <dbReference type="Pfam" id="PF13868"/>
    </source>
</evidence>
<proteinExistence type="inferred from homology"/>
<protein>
    <recommendedName>
        <fullName evidence="3">Trichoplein keratin filament-binding protein</fullName>
    </recommendedName>
</protein>
<gene>
    <name evidence="10" type="primary">TCHP</name>
</gene>
<dbReference type="GeneID" id="107112134"/>
<dbReference type="PANTHER" id="PTHR31183:SF2">
    <property type="entry name" value="TRICHOPLEIN KERATIN FILAMENT-BINDING PROTEIN"/>
    <property type="match status" value="1"/>
</dbReference>
<keyword evidence="10" id="KW-0416">Keratin</keyword>
<comment type="similarity">
    <text evidence="2">Belongs to the TCHP family.</text>
</comment>
<feature type="region of interest" description="Disordered" evidence="7">
    <location>
        <begin position="171"/>
        <end position="190"/>
    </location>
</feature>
<feature type="compositionally biased region" description="Basic and acidic residues" evidence="7">
    <location>
        <begin position="179"/>
        <end position="190"/>
    </location>
</feature>
<dbReference type="Proteomes" id="UP000694871">
    <property type="component" value="Unplaced"/>
</dbReference>
<feature type="domain" description="Trichohyalin-plectin-homology" evidence="8">
    <location>
        <begin position="145"/>
        <end position="444"/>
    </location>
</feature>
<dbReference type="RefSeq" id="XP_015268693.1">
    <property type="nucleotide sequence ID" value="XM_015413207.1"/>
</dbReference>
<comment type="subcellular location">
    <subcellularLocation>
        <location evidence="1">Cytoplasm</location>
        <location evidence="1">Cytoskeleton</location>
        <location evidence="1">Microtubule organizing center</location>
        <location evidence="1">Centrosome</location>
    </subcellularLocation>
</comment>
<evidence type="ECO:0000256" key="7">
    <source>
        <dbReference type="SAM" id="MobiDB-lite"/>
    </source>
</evidence>
<feature type="compositionally biased region" description="Low complexity" evidence="7">
    <location>
        <begin position="449"/>
        <end position="459"/>
    </location>
</feature>
<evidence type="ECO:0000256" key="4">
    <source>
        <dbReference type="ARBA" id="ARBA00022490"/>
    </source>
</evidence>
<dbReference type="PANTHER" id="PTHR31183">
    <property type="entry name" value="TRICHOPLEIN KERATIN FILAMENT-BINDING PROTEIN FAMILY MEMBER"/>
    <property type="match status" value="1"/>
</dbReference>
<name>A0ABM1K4Q6_GEKJA</name>
<dbReference type="InterPro" id="IPR043596">
    <property type="entry name" value="CFAP53/TCHP"/>
</dbReference>
<feature type="region of interest" description="Disordered" evidence="7">
    <location>
        <begin position="419"/>
        <end position="478"/>
    </location>
</feature>
<dbReference type="GO" id="GO:0005882">
    <property type="term" value="C:intermediate filament"/>
    <property type="evidence" value="ECO:0007669"/>
    <property type="project" value="UniProtKB-KW"/>
</dbReference>
<organism evidence="9 10">
    <name type="scientific">Gekko japonicus</name>
    <name type="common">Schlegel's Japanese gecko</name>
    <dbReference type="NCBI Taxonomy" id="146911"/>
    <lineage>
        <taxon>Eukaryota</taxon>
        <taxon>Metazoa</taxon>
        <taxon>Chordata</taxon>
        <taxon>Craniata</taxon>
        <taxon>Vertebrata</taxon>
        <taxon>Euteleostomi</taxon>
        <taxon>Lepidosauria</taxon>
        <taxon>Squamata</taxon>
        <taxon>Bifurcata</taxon>
        <taxon>Gekkota</taxon>
        <taxon>Gekkonidae</taxon>
        <taxon>Gekkoninae</taxon>
        <taxon>Gekko</taxon>
    </lineage>
</organism>
<sequence>MALPTLSSLWISRNRALEKQIVRHREQEAHFRRQWELHSRYFKESGVHSQKQDQWSSRQSYQQSMTAYHRERLKEEKQISLEQRRARLQKLLCEEREMLAAELRELRLNKDASLSEMRQKHEALKSAREEQRKQIAEDLLHECWKKNSAKLREVESELHKKHVVEAWGDQLTQKQQQDATEREEKIHLENKYERARREALERLKQEEERRKQTEKAQAESLRQQMEELKRREAEAAKLKEEEEGLMKQQWELEVLEEQRKQTEQNRKRLELGRFLKHQYRAQLKRRAQQVQEELEEDRQILLALAAEEDKDRSLQTARREQAVAAAAWMKEVIEEQLQLEREREAELDTIFRQEARQVWEKREEEWEKERMARDRLMAEVLAERQQQIQEKMEWNRRAQEESVRYREQLIQELEEAKQLTRREKEEEAELRTARKRELEAQVGEGAGQQGPLLLGTDHLAGGGGGSLGDVQKGESSPE</sequence>
<evidence type="ECO:0000256" key="1">
    <source>
        <dbReference type="ARBA" id="ARBA00004300"/>
    </source>
</evidence>
<dbReference type="InterPro" id="IPR043597">
    <property type="entry name" value="TPH_dom"/>
</dbReference>
<keyword evidence="6" id="KW-0206">Cytoskeleton</keyword>
<reference evidence="10" key="1">
    <citation type="submission" date="2025-08" db="UniProtKB">
        <authorList>
            <consortium name="RefSeq"/>
        </authorList>
    </citation>
    <scope>IDENTIFICATION</scope>
</reference>
<evidence type="ECO:0000256" key="3">
    <source>
        <dbReference type="ARBA" id="ARBA00017328"/>
    </source>
</evidence>
<evidence type="ECO:0000313" key="9">
    <source>
        <dbReference type="Proteomes" id="UP000694871"/>
    </source>
</evidence>
<evidence type="ECO:0000256" key="5">
    <source>
        <dbReference type="ARBA" id="ARBA00023054"/>
    </source>
</evidence>
<evidence type="ECO:0000256" key="6">
    <source>
        <dbReference type="ARBA" id="ARBA00023212"/>
    </source>
</evidence>
<keyword evidence="9" id="KW-1185">Reference proteome</keyword>
<accession>A0ABM1K4Q6</accession>
<keyword evidence="5" id="KW-0175">Coiled coil</keyword>
<dbReference type="Pfam" id="PF13868">
    <property type="entry name" value="TPH"/>
    <property type="match status" value="1"/>
</dbReference>
<evidence type="ECO:0000256" key="2">
    <source>
        <dbReference type="ARBA" id="ARBA00010777"/>
    </source>
</evidence>
<keyword evidence="4" id="KW-0963">Cytoplasm</keyword>
<evidence type="ECO:0000313" key="10">
    <source>
        <dbReference type="RefSeq" id="XP_015268693.1"/>
    </source>
</evidence>
<feature type="compositionally biased region" description="Basic and acidic residues" evidence="7">
    <location>
        <begin position="419"/>
        <end position="439"/>
    </location>
</feature>